<organism evidence="1 2">
    <name type="scientific">Zunongwangia mangrovi</name>
    <dbReference type="NCBI Taxonomy" id="1334022"/>
    <lineage>
        <taxon>Bacteria</taxon>
        <taxon>Pseudomonadati</taxon>
        <taxon>Bacteroidota</taxon>
        <taxon>Flavobacteriia</taxon>
        <taxon>Flavobacteriales</taxon>
        <taxon>Flavobacteriaceae</taxon>
        <taxon>Zunongwangia</taxon>
    </lineage>
</organism>
<dbReference type="PANTHER" id="PTHR38733">
    <property type="entry name" value="PROTEIN MCRC"/>
    <property type="match status" value="1"/>
</dbReference>
<dbReference type="OrthoDB" id="307209at2"/>
<evidence type="ECO:0000313" key="2">
    <source>
        <dbReference type="Proteomes" id="UP000199438"/>
    </source>
</evidence>
<dbReference type="RefSeq" id="WP_092542438.1">
    <property type="nucleotide sequence ID" value="NZ_FOKV01000004.1"/>
</dbReference>
<keyword evidence="2" id="KW-1185">Reference proteome</keyword>
<dbReference type="Pfam" id="PF10117">
    <property type="entry name" value="McrBC"/>
    <property type="match status" value="1"/>
</dbReference>
<dbReference type="AlphaFoldDB" id="A0A1I1ISX9"/>
<gene>
    <name evidence="1" type="ORF">SAMN04487907_10443</name>
</gene>
<protein>
    <submittedName>
        <fullName evidence="1">5-methylcytosine-specific restriction enzyme subunit McrC</fullName>
    </submittedName>
</protein>
<name>A0A1I1ISX9_9FLAO</name>
<evidence type="ECO:0000313" key="1">
    <source>
        <dbReference type="EMBL" id="SFC39021.1"/>
    </source>
</evidence>
<dbReference type="EMBL" id="FOKV01000004">
    <property type="protein sequence ID" value="SFC39021.1"/>
    <property type="molecule type" value="Genomic_DNA"/>
</dbReference>
<accession>A0A1I1ISX9</accession>
<dbReference type="STRING" id="1334022.SAMN04487907_10443"/>
<dbReference type="Proteomes" id="UP000199438">
    <property type="component" value="Unassembled WGS sequence"/>
</dbReference>
<proteinExistence type="predicted"/>
<reference evidence="2" key="1">
    <citation type="submission" date="2016-10" db="EMBL/GenBank/DDBJ databases">
        <authorList>
            <person name="Varghese N."/>
            <person name="Submissions S."/>
        </authorList>
    </citation>
    <scope>NUCLEOTIDE SEQUENCE [LARGE SCALE GENOMIC DNA]</scope>
    <source>
        <strain evidence="2">DSM 24499</strain>
    </source>
</reference>
<sequence>MIAKNHIQVFEYQLLQCGDVFKRKHLAALSKLNALNNDCYFDLRYNGVKFKNFVGVLQVENLTIEILPKVDTQEDNTALWQGVLIDMLKTTKKLNISKVGKANVSKQNLHLLDIYFQWFLDEVEVLIHQGLIKQYYRKTGNVKALKGKLEFAGHLRKNLVHKERFYTTHQVYEKDHLIHQVLAYALSVIEKFSKGTYVYSRCKSIQLNFPEVSKINIDSRSFTRIKLNRKSAPYKTALEIARFIILQYAPNIKHGQENMIALLFDMNSLWEEFIYISLKRHLPEKYTIHAQNTKKFWKPNDGYNSNMRPDIVINKGMQDCIVCDTKWKNISKSNPVPNDLRQLYVYHDYYSAQKVALIYPGNSSFLSSGFYYEKYGEKLSNKECGVISIQVNRNIKKWQFDIAQEIDNWIKNS</sequence>
<dbReference type="PANTHER" id="PTHR38733:SF1">
    <property type="entry name" value="TYPE IV METHYL-DIRECTED RESTRICTION ENZYME ECOKMCRBC"/>
    <property type="match status" value="1"/>
</dbReference>
<dbReference type="InterPro" id="IPR019292">
    <property type="entry name" value="McrC"/>
</dbReference>